<evidence type="ECO:0000313" key="7">
    <source>
        <dbReference type="Proteomes" id="UP000193355"/>
    </source>
</evidence>
<dbReference type="InterPro" id="IPR046346">
    <property type="entry name" value="Aminoacid_DH-like_N_sf"/>
</dbReference>
<feature type="binding site" evidence="3">
    <location>
        <position position="135"/>
    </location>
    <ligand>
        <name>a divalent metal cation</name>
        <dbReference type="ChEBI" id="CHEBI:60240"/>
    </ligand>
</feature>
<dbReference type="SMART" id="SM01274">
    <property type="entry name" value="malic"/>
    <property type="match status" value="1"/>
</dbReference>
<evidence type="ECO:0000259" key="4">
    <source>
        <dbReference type="SMART" id="SM00919"/>
    </source>
</evidence>
<dbReference type="Gene3D" id="3.40.50.720">
    <property type="entry name" value="NAD(P)-binding Rossmann-like Domain"/>
    <property type="match status" value="1"/>
</dbReference>
<reference evidence="7" key="1">
    <citation type="submission" date="2017-04" db="EMBL/GenBank/DDBJ databases">
        <authorList>
            <person name="Varghese N."/>
            <person name="Submissions S."/>
        </authorList>
    </citation>
    <scope>NUCLEOTIDE SEQUENCE [LARGE SCALE GENOMIC DNA]</scope>
    <source>
        <strain evidence="7">USBA 82</strain>
    </source>
</reference>
<dbReference type="Proteomes" id="UP000193355">
    <property type="component" value="Unassembled WGS sequence"/>
</dbReference>
<gene>
    <name evidence="6" type="ORF">SAMN06275492_11247</name>
</gene>
<dbReference type="InterPro" id="IPR036291">
    <property type="entry name" value="NAD(P)-bd_dom_sf"/>
</dbReference>
<accession>A0A1X7JI10</accession>
<evidence type="ECO:0000259" key="5">
    <source>
        <dbReference type="SMART" id="SM01274"/>
    </source>
</evidence>
<dbReference type="RefSeq" id="WP_085544448.1">
    <property type="nucleotide sequence ID" value="NZ_FXBB01000012.1"/>
</dbReference>
<dbReference type="InterPro" id="IPR001891">
    <property type="entry name" value="Malic_OxRdtase"/>
</dbReference>
<dbReference type="PANTHER" id="PTHR43237:SF4">
    <property type="entry name" value="NADP-DEPENDENT MALIC ENZYME"/>
    <property type="match status" value="1"/>
</dbReference>
<organism evidence="6 7">
    <name type="scientific">Dethiosulfovibrio salsuginis</name>
    <dbReference type="NCBI Taxonomy" id="561720"/>
    <lineage>
        <taxon>Bacteria</taxon>
        <taxon>Thermotogati</taxon>
        <taxon>Synergistota</taxon>
        <taxon>Synergistia</taxon>
        <taxon>Synergistales</taxon>
        <taxon>Dethiosulfovibrionaceae</taxon>
        <taxon>Dethiosulfovibrio</taxon>
    </lineage>
</organism>
<dbReference type="SUPFAM" id="SSF51735">
    <property type="entry name" value="NAD(P)-binding Rossmann-fold domains"/>
    <property type="match status" value="1"/>
</dbReference>
<feature type="binding site" evidence="3">
    <location>
        <position position="134"/>
    </location>
    <ligand>
        <name>a divalent metal cation</name>
        <dbReference type="ChEBI" id="CHEBI:60240"/>
    </ligand>
</feature>
<comment type="cofactor">
    <cofactor evidence="3">
        <name>Mg(2+)</name>
        <dbReference type="ChEBI" id="CHEBI:18420"/>
    </cofactor>
    <cofactor evidence="3">
        <name>Mn(2+)</name>
        <dbReference type="ChEBI" id="CHEBI:29035"/>
    </cofactor>
    <text evidence="3">Divalent metal cations. Prefers magnesium or manganese.</text>
</comment>
<dbReference type="STRING" id="561720.SAMN06275492_11247"/>
<dbReference type="OrthoDB" id="9805787at2"/>
<protein>
    <submittedName>
        <fullName evidence="6">Malate dehydrogenase (Oxaloacetate-decarboxylating)</fullName>
    </submittedName>
</protein>
<comment type="similarity">
    <text evidence="1">Belongs to the malic enzymes family.</text>
</comment>
<dbReference type="InterPro" id="IPR051674">
    <property type="entry name" value="Malate_Decarboxylase"/>
</dbReference>
<dbReference type="InterPro" id="IPR012301">
    <property type="entry name" value="Malic_N_dom"/>
</dbReference>
<evidence type="ECO:0000313" key="6">
    <source>
        <dbReference type="EMBL" id="SMG27348.1"/>
    </source>
</evidence>
<feature type="binding site" evidence="3">
    <location>
        <position position="160"/>
    </location>
    <ligand>
        <name>a divalent metal cation</name>
        <dbReference type="ChEBI" id="CHEBI:60240"/>
    </ligand>
</feature>
<dbReference type="InterPro" id="IPR012302">
    <property type="entry name" value="Malic_NAD-bd"/>
</dbReference>
<dbReference type="GO" id="GO:0051287">
    <property type="term" value="F:NAD binding"/>
    <property type="evidence" value="ECO:0007669"/>
    <property type="project" value="InterPro"/>
</dbReference>
<feature type="domain" description="Malic enzyme N-terminal" evidence="5">
    <location>
        <begin position="16"/>
        <end position="149"/>
    </location>
</feature>
<evidence type="ECO:0000256" key="3">
    <source>
        <dbReference type="PIRSR" id="PIRSR000106-3"/>
    </source>
</evidence>
<proteinExistence type="inferred from homology"/>
<dbReference type="PANTHER" id="PTHR43237">
    <property type="entry name" value="NADP-DEPENDENT MALIC ENZYME"/>
    <property type="match status" value="1"/>
</dbReference>
<dbReference type="EMBL" id="FXBB01000012">
    <property type="protein sequence ID" value="SMG27348.1"/>
    <property type="molecule type" value="Genomic_DNA"/>
</dbReference>
<dbReference type="GO" id="GO:0004470">
    <property type="term" value="F:malic enzyme activity"/>
    <property type="evidence" value="ECO:0007669"/>
    <property type="project" value="InterPro"/>
</dbReference>
<keyword evidence="2" id="KW-0560">Oxidoreductase</keyword>
<keyword evidence="7" id="KW-1185">Reference proteome</keyword>
<dbReference type="Pfam" id="PF03949">
    <property type="entry name" value="Malic_M"/>
    <property type="match status" value="1"/>
</dbReference>
<dbReference type="AlphaFoldDB" id="A0A1X7JI10"/>
<dbReference type="GO" id="GO:0046872">
    <property type="term" value="F:metal ion binding"/>
    <property type="evidence" value="ECO:0007669"/>
    <property type="project" value="UniProtKB-KW"/>
</dbReference>
<evidence type="ECO:0000256" key="1">
    <source>
        <dbReference type="ARBA" id="ARBA00008785"/>
    </source>
</evidence>
<dbReference type="SUPFAM" id="SSF53223">
    <property type="entry name" value="Aminoacid dehydrogenase-like, N-terminal domain"/>
    <property type="match status" value="1"/>
</dbReference>
<sequence>MTVDRTEALEMHRKAQGKIKLSPSVAIRTKRDISLAYLQGGAIAAGEIFKERDLAYEYTGKDNRLAIVSNGTSVLGLGNYGPEAALPMIEGKCLLYKKFGDIDAIPLCINPSEPERIMDFCRMLSPTFGAINVEDIKSPMDFNIVKTLRKELDIPIFGDDMHCSSVVILGSLINALKVVEKELSTVKIVIVGAGTSAIATAELMLYGGATNIVMLNRKGIVSSDMEELSGVQRHILDQLNPEGLRGGLKEAVKGADVLIGLTGQIGAFGVDEVRSMKSRAIVFPLGRPEPEMDPLEAKEAGAEVVGCGIVEGINTMPNLKVFPGITRGLLDVRATGLNFNVLMKAAKEYADNVDPRRLSADHITPHMFSDELTPRIAEAVAQSCISEGLARLTPAPHEVLERTWNRLFGGYSARY</sequence>
<dbReference type="Gene3D" id="3.40.50.10380">
    <property type="entry name" value="Malic enzyme, N-terminal domain"/>
    <property type="match status" value="1"/>
</dbReference>
<dbReference type="InterPro" id="IPR037062">
    <property type="entry name" value="Malic_N_dom_sf"/>
</dbReference>
<dbReference type="SMART" id="SM00919">
    <property type="entry name" value="Malic_M"/>
    <property type="match status" value="1"/>
</dbReference>
<name>A0A1X7JI10_9BACT</name>
<dbReference type="Pfam" id="PF00390">
    <property type="entry name" value="malic"/>
    <property type="match status" value="1"/>
</dbReference>
<feature type="domain" description="Malic enzyme NAD-binding" evidence="4">
    <location>
        <begin position="161"/>
        <end position="385"/>
    </location>
</feature>
<keyword evidence="3" id="KW-0479">Metal-binding</keyword>
<dbReference type="GO" id="GO:0016616">
    <property type="term" value="F:oxidoreductase activity, acting on the CH-OH group of donors, NAD or NADP as acceptor"/>
    <property type="evidence" value="ECO:0007669"/>
    <property type="project" value="InterPro"/>
</dbReference>
<evidence type="ECO:0000256" key="2">
    <source>
        <dbReference type="ARBA" id="ARBA00023002"/>
    </source>
</evidence>
<dbReference type="PIRSF" id="PIRSF000106">
    <property type="entry name" value="ME"/>
    <property type="match status" value="1"/>
</dbReference>